<dbReference type="Gene3D" id="3.30.70.100">
    <property type="match status" value="1"/>
</dbReference>
<dbReference type="OrthoDB" id="3182027at2"/>
<reference evidence="10 11" key="1">
    <citation type="submission" date="2018-08" db="EMBL/GenBank/DDBJ databases">
        <title>Sequencing the genomes of 1000 actinobacteria strains.</title>
        <authorList>
            <person name="Klenk H.-P."/>
        </authorList>
    </citation>
    <scope>NUCLEOTIDE SEQUENCE [LARGE SCALE GENOMIC DNA]</scope>
    <source>
        <strain evidence="10 11">DSM 44099</strain>
    </source>
</reference>
<keyword evidence="11" id="KW-1185">Reference proteome</keyword>
<feature type="active site" evidence="5">
    <location>
        <position position="36"/>
    </location>
</feature>
<dbReference type="PROSITE" id="PS00150">
    <property type="entry name" value="ACYLPHOSPHATASE_1"/>
    <property type="match status" value="1"/>
</dbReference>
<comment type="caution">
    <text evidence="10">The sequence shown here is derived from an EMBL/GenBank/DDBJ whole genome shotgun (WGS) entry which is preliminary data.</text>
</comment>
<evidence type="ECO:0000256" key="3">
    <source>
        <dbReference type="ARBA" id="ARBA00015991"/>
    </source>
</evidence>
<dbReference type="InterPro" id="IPR036046">
    <property type="entry name" value="Acylphosphatase-like_dom_sf"/>
</dbReference>
<keyword evidence="5 6" id="KW-0378">Hydrolase</keyword>
<evidence type="ECO:0000256" key="7">
    <source>
        <dbReference type="RuleBase" id="RU004168"/>
    </source>
</evidence>
<evidence type="ECO:0000256" key="8">
    <source>
        <dbReference type="SAM" id="MobiDB-lite"/>
    </source>
</evidence>
<dbReference type="PANTHER" id="PTHR47268">
    <property type="entry name" value="ACYLPHOSPHATASE"/>
    <property type="match status" value="1"/>
</dbReference>
<protein>
    <recommendedName>
        <fullName evidence="3 5">Acylphosphatase</fullName>
        <ecNumber evidence="2 5">3.6.1.7</ecNumber>
    </recommendedName>
</protein>
<gene>
    <name evidence="10" type="ORF">DFJ67_1564</name>
</gene>
<dbReference type="AlphaFoldDB" id="A0A3D9ZED1"/>
<evidence type="ECO:0000256" key="5">
    <source>
        <dbReference type="PROSITE-ProRule" id="PRU00520"/>
    </source>
</evidence>
<evidence type="ECO:0000256" key="4">
    <source>
        <dbReference type="ARBA" id="ARBA00047645"/>
    </source>
</evidence>
<dbReference type="RefSeq" id="WP_116067256.1">
    <property type="nucleotide sequence ID" value="NZ_BONB01000061.1"/>
</dbReference>
<feature type="region of interest" description="Disordered" evidence="8">
    <location>
        <begin position="69"/>
        <end position="92"/>
    </location>
</feature>
<evidence type="ECO:0000256" key="2">
    <source>
        <dbReference type="ARBA" id="ARBA00012150"/>
    </source>
</evidence>
<dbReference type="Pfam" id="PF00708">
    <property type="entry name" value="Acylphosphatase"/>
    <property type="match status" value="1"/>
</dbReference>
<dbReference type="InterPro" id="IPR020456">
    <property type="entry name" value="Acylphosphatase"/>
</dbReference>
<accession>A0A3D9ZED1</accession>
<evidence type="ECO:0000313" key="10">
    <source>
        <dbReference type="EMBL" id="REF95605.1"/>
    </source>
</evidence>
<dbReference type="EC" id="3.6.1.7" evidence="2 5"/>
<dbReference type="GO" id="GO:0003998">
    <property type="term" value="F:acylphosphatase activity"/>
    <property type="evidence" value="ECO:0007669"/>
    <property type="project" value="UniProtKB-EC"/>
</dbReference>
<evidence type="ECO:0000259" key="9">
    <source>
        <dbReference type="PROSITE" id="PS51160"/>
    </source>
</evidence>
<comment type="catalytic activity">
    <reaction evidence="4 5 6">
        <text>an acyl phosphate + H2O = a carboxylate + phosphate + H(+)</text>
        <dbReference type="Rhea" id="RHEA:14965"/>
        <dbReference type="ChEBI" id="CHEBI:15377"/>
        <dbReference type="ChEBI" id="CHEBI:15378"/>
        <dbReference type="ChEBI" id="CHEBI:29067"/>
        <dbReference type="ChEBI" id="CHEBI:43474"/>
        <dbReference type="ChEBI" id="CHEBI:59918"/>
        <dbReference type="EC" id="3.6.1.7"/>
    </reaction>
</comment>
<dbReference type="PRINTS" id="PR00112">
    <property type="entry name" value="ACYLPHPHTASE"/>
</dbReference>
<sequence>MIRRRVVVSGRVQGVFFRDTCRREAHAAGVTGWVRNLADGTVEAAFEGSPDAVDRMVKWTRKGPPDAVVYDTTVTDEPPEGADTFTVLPTPR</sequence>
<dbReference type="PROSITE" id="PS00151">
    <property type="entry name" value="ACYLPHOSPHATASE_2"/>
    <property type="match status" value="1"/>
</dbReference>
<dbReference type="InterPro" id="IPR017968">
    <property type="entry name" value="Acylphosphatase_CS"/>
</dbReference>
<proteinExistence type="inferred from homology"/>
<evidence type="ECO:0000313" key="11">
    <source>
        <dbReference type="Proteomes" id="UP000256913"/>
    </source>
</evidence>
<dbReference type="InterPro" id="IPR001792">
    <property type="entry name" value="Acylphosphatase-like_dom"/>
</dbReference>
<evidence type="ECO:0000256" key="6">
    <source>
        <dbReference type="RuleBase" id="RU000553"/>
    </source>
</evidence>
<dbReference type="Proteomes" id="UP000256913">
    <property type="component" value="Unassembled WGS sequence"/>
</dbReference>
<dbReference type="EMBL" id="QUMQ01000001">
    <property type="protein sequence ID" value="REF95605.1"/>
    <property type="molecule type" value="Genomic_DNA"/>
</dbReference>
<feature type="domain" description="Acylphosphatase-like" evidence="9">
    <location>
        <begin position="3"/>
        <end position="89"/>
    </location>
</feature>
<name>A0A3D9ZED1_9ACTN</name>
<feature type="active site" evidence="5">
    <location>
        <position position="18"/>
    </location>
</feature>
<dbReference type="PROSITE" id="PS51160">
    <property type="entry name" value="ACYLPHOSPHATASE_3"/>
    <property type="match status" value="1"/>
</dbReference>
<evidence type="ECO:0000256" key="1">
    <source>
        <dbReference type="ARBA" id="ARBA00005614"/>
    </source>
</evidence>
<comment type="similarity">
    <text evidence="1 7">Belongs to the acylphosphatase family.</text>
</comment>
<dbReference type="SUPFAM" id="SSF54975">
    <property type="entry name" value="Acylphosphatase/BLUF domain-like"/>
    <property type="match status" value="1"/>
</dbReference>
<dbReference type="PANTHER" id="PTHR47268:SF4">
    <property type="entry name" value="ACYLPHOSPHATASE"/>
    <property type="match status" value="1"/>
</dbReference>
<organism evidence="10 11">
    <name type="scientific">Asanoa ferruginea</name>
    <dbReference type="NCBI Taxonomy" id="53367"/>
    <lineage>
        <taxon>Bacteria</taxon>
        <taxon>Bacillati</taxon>
        <taxon>Actinomycetota</taxon>
        <taxon>Actinomycetes</taxon>
        <taxon>Micromonosporales</taxon>
        <taxon>Micromonosporaceae</taxon>
        <taxon>Asanoa</taxon>
    </lineage>
</organism>